<evidence type="ECO:0000313" key="3">
    <source>
        <dbReference type="Proteomes" id="UP000002484"/>
    </source>
</evidence>
<protein>
    <submittedName>
        <fullName evidence="2">Phosphopantetheine-binding protein</fullName>
    </submittedName>
</protein>
<dbReference type="Proteomes" id="UP000002484">
    <property type="component" value="Chromosome"/>
</dbReference>
<dbReference type="PROSITE" id="PS50075">
    <property type="entry name" value="CARRIER"/>
    <property type="match status" value="1"/>
</dbReference>
<feature type="domain" description="Carrier" evidence="1">
    <location>
        <begin position="9"/>
        <end position="87"/>
    </location>
</feature>
<dbReference type="eggNOG" id="COG0236">
    <property type="taxonomic scope" value="Bacteria"/>
</dbReference>
<keyword evidence="3" id="KW-1185">Reference proteome</keyword>
<dbReference type="RefSeq" id="WP_013422737.1">
    <property type="nucleotide sequence ID" value="NC_014666.1"/>
</dbReference>
<gene>
    <name evidence="2" type="ordered locus">FraEuI1c_1558</name>
</gene>
<dbReference type="STRING" id="298654.FraEuI1c_1558"/>
<dbReference type="InterPro" id="IPR009081">
    <property type="entry name" value="PP-bd_ACP"/>
</dbReference>
<dbReference type="OrthoDB" id="3785691at2"/>
<dbReference type="KEGG" id="fri:FraEuI1c_1558"/>
<dbReference type="SUPFAM" id="SSF47336">
    <property type="entry name" value="ACP-like"/>
    <property type="match status" value="1"/>
</dbReference>
<organism evidence="2 3">
    <name type="scientific">Pseudofrankia inefficax (strain DSM 45817 / CECT 9037 / DDB 130130 / EuI1c)</name>
    <name type="common">Frankia inefficax</name>
    <dbReference type="NCBI Taxonomy" id="298654"/>
    <lineage>
        <taxon>Bacteria</taxon>
        <taxon>Bacillati</taxon>
        <taxon>Actinomycetota</taxon>
        <taxon>Actinomycetes</taxon>
        <taxon>Frankiales</taxon>
        <taxon>Frankiaceae</taxon>
        <taxon>Pseudofrankia</taxon>
    </lineage>
</organism>
<reference evidence="2 3" key="1">
    <citation type="submission" date="2010-10" db="EMBL/GenBank/DDBJ databases">
        <title>Complete sequence of Frankia sp. EuI1c.</title>
        <authorList>
            <consortium name="US DOE Joint Genome Institute"/>
            <person name="Lucas S."/>
            <person name="Copeland A."/>
            <person name="Lapidus A."/>
            <person name="Cheng J.-F."/>
            <person name="Bruce D."/>
            <person name="Goodwin L."/>
            <person name="Pitluck S."/>
            <person name="Chertkov O."/>
            <person name="Detter J.C."/>
            <person name="Han C."/>
            <person name="Tapia R."/>
            <person name="Land M."/>
            <person name="Hauser L."/>
            <person name="Jeffries C."/>
            <person name="Kyrpides N."/>
            <person name="Ivanova N."/>
            <person name="Mikhailova N."/>
            <person name="Beauchemin N."/>
            <person name="Sen A."/>
            <person name="Sur S.A."/>
            <person name="Gtari M."/>
            <person name="Wall L."/>
            <person name="Tisa L."/>
            <person name="Woyke T."/>
        </authorList>
    </citation>
    <scope>NUCLEOTIDE SEQUENCE [LARGE SCALE GENOMIC DNA]</scope>
    <source>
        <strain evidence="3">DSM 45817 / CECT 9037 / EuI1c</strain>
    </source>
</reference>
<dbReference type="HOGENOM" id="CLU_166206_0_0_11"/>
<accession>E3J7K9</accession>
<evidence type="ECO:0000313" key="2">
    <source>
        <dbReference type="EMBL" id="ADP79618.1"/>
    </source>
</evidence>
<dbReference type="AlphaFoldDB" id="E3J7K9"/>
<dbReference type="EMBL" id="CP002299">
    <property type="protein sequence ID" value="ADP79618.1"/>
    <property type="molecule type" value="Genomic_DNA"/>
</dbReference>
<dbReference type="InterPro" id="IPR036736">
    <property type="entry name" value="ACP-like_sf"/>
</dbReference>
<name>E3J7K9_PSEI1</name>
<sequence length="102" mass="11063">MTADDDQTSAVLTEINSLINEIVQKYGSPPVDVTMDTLFHSELELESIDLVTLGVMLAARYGDQVSMAEFLSDKDLADVIGLRVGQVVDYVVSRLDVATAVD</sequence>
<dbReference type="Gene3D" id="1.10.1200.10">
    <property type="entry name" value="ACP-like"/>
    <property type="match status" value="1"/>
</dbReference>
<evidence type="ECO:0000259" key="1">
    <source>
        <dbReference type="PROSITE" id="PS50075"/>
    </source>
</evidence>
<dbReference type="Pfam" id="PF00550">
    <property type="entry name" value="PP-binding"/>
    <property type="match status" value="1"/>
</dbReference>
<proteinExistence type="predicted"/>
<dbReference type="InParanoid" id="E3J7K9"/>